<dbReference type="Proteomes" id="UP000886611">
    <property type="component" value="Unassembled WGS sequence"/>
</dbReference>
<evidence type="ECO:0000313" key="3">
    <source>
        <dbReference type="Proteomes" id="UP000886611"/>
    </source>
</evidence>
<dbReference type="SMART" id="SM00409">
    <property type="entry name" value="IG"/>
    <property type="match status" value="1"/>
</dbReference>
<dbReference type="InterPro" id="IPR013106">
    <property type="entry name" value="Ig_V-set"/>
</dbReference>
<feature type="non-terminal residue" evidence="2">
    <location>
        <position position="157"/>
    </location>
</feature>
<gene>
    <name evidence="2" type="primary">Kv3ag</name>
    <name evidence="2" type="ORF">GTO96_0017029</name>
</gene>
<dbReference type="Pfam" id="PF07686">
    <property type="entry name" value="V-set"/>
    <property type="match status" value="1"/>
</dbReference>
<feature type="non-terminal residue" evidence="2">
    <location>
        <position position="1"/>
    </location>
</feature>
<evidence type="ECO:0000259" key="1">
    <source>
        <dbReference type="PROSITE" id="PS50835"/>
    </source>
</evidence>
<dbReference type="PANTHER" id="PTHR23267">
    <property type="entry name" value="IMMUNOGLOBULIN LIGHT CHAIN"/>
    <property type="match status" value="1"/>
</dbReference>
<sequence length="157" mass="17732">MEGQPYWGLWTLPGGTQMIKEPWTPALSPHPKEYQGHQECFRVLMRYFRHTRKCCNSSGQNILTQTPEVQTVLAGQGVSIKCKAQSSIRSNYLNWYLQRPGERPKLLIYATSNLASGIPARFTGSGSGTDYTLTISDIQTEDAGVYYCHQPWDPDTQ</sequence>
<dbReference type="SMART" id="SM00406">
    <property type="entry name" value="IGv"/>
    <property type="match status" value="1"/>
</dbReference>
<evidence type="ECO:0000313" key="2">
    <source>
        <dbReference type="EMBL" id="KAG2465661.1"/>
    </source>
</evidence>
<dbReference type="InterPro" id="IPR003599">
    <property type="entry name" value="Ig_sub"/>
</dbReference>
<name>A0A8X8BTD0_POLSE</name>
<dbReference type="AlphaFoldDB" id="A0A8X8BTD0"/>
<organism evidence="2 3">
    <name type="scientific">Polypterus senegalus</name>
    <name type="common">Senegal bichir</name>
    <dbReference type="NCBI Taxonomy" id="55291"/>
    <lineage>
        <taxon>Eukaryota</taxon>
        <taxon>Metazoa</taxon>
        <taxon>Chordata</taxon>
        <taxon>Craniata</taxon>
        <taxon>Vertebrata</taxon>
        <taxon>Euteleostomi</taxon>
        <taxon>Actinopterygii</taxon>
        <taxon>Polypteriformes</taxon>
        <taxon>Polypteridae</taxon>
        <taxon>Polypterus</taxon>
    </lineage>
</organism>
<protein>
    <submittedName>
        <fullName evidence="2">KV3AG protein</fullName>
    </submittedName>
</protein>
<feature type="domain" description="Ig-like" evidence="1">
    <location>
        <begin position="67"/>
        <end position="148"/>
    </location>
</feature>
<dbReference type="EMBL" id="JAATIS010001721">
    <property type="protein sequence ID" value="KAG2465661.1"/>
    <property type="molecule type" value="Genomic_DNA"/>
</dbReference>
<reference evidence="2 3" key="1">
    <citation type="journal article" date="2021" name="Cell">
        <title>Tracing the genetic footprints of vertebrate landing in non-teleost ray-finned fishes.</title>
        <authorList>
            <person name="Bi X."/>
            <person name="Wang K."/>
            <person name="Yang L."/>
            <person name="Pan H."/>
            <person name="Jiang H."/>
            <person name="Wei Q."/>
            <person name="Fang M."/>
            <person name="Yu H."/>
            <person name="Zhu C."/>
            <person name="Cai Y."/>
            <person name="He Y."/>
            <person name="Gan X."/>
            <person name="Zeng H."/>
            <person name="Yu D."/>
            <person name="Zhu Y."/>
            <person name="Jiang H."/>
            <person name="Qiu Q."/>
            <person name="Yang H."/>
            <person name="Zhang Y.E."/>
            <person name="Wang W."/>
            <person name="Zhu M."/>
            <person name="He S."/>
            <person name="Zhang G."/>
        </authorList>
    </citation>
    <scope>NUCLEOTIDE SEQUENCE [LARGE SCALE GENOMIC DNA]</scope>
    <source>
        <strain evidence="2">Bchr_013</strain>
    </source>
</reference>
<dbReference type="InterPro" id="IPR036179">
    <property type="entry name" value="Ig-like_dom_sf"/>
</dbReference>
<accession>A0A8X8BTD0</accession>
<comment type="caution">
    <text evidence="2">The sequence shown here is derived from an EMBL/GenBank/DDBJ whole genome shotgun (WGS) entry which is preliminary data.</text>
</comment>
<dbReference type="Gene3D" id="2.60.40.10">
    <property type="entry name" value="Immunoglobulins"/>
    <property type="match status" value="1"/>
</dbReference>
<dbReference type="SUPFAM" id="SSF48726">
    <property type="entry name" value="Immunoglobulin"/>
    <property type="match status" value="1"/>
</dbReference>
<proteinExistence type="predicted"/>
<dbReference type="PROSITE" id="PS50835">
    <property type="entry name" value="IG_LIKE"/>
    <property type="match status" value="1"/>
</dbReference>
<dbReference type="InterPro" id="IPR050150">
    <property type="entry name" value="IgV_Light_Chain"/>
</dbReference>
<dbReference type="FunFam" id="2.60.40.10:FF:001230">
    <property type="entry name" value="Immunoglobulin kappa variable 8-16"/>
    <property type="match status" value="1"/>
</dbReference>
<dbReference type="InterPro" id="IPR013783">
    <property type="entry name" value="Ig-like_fold"/>
</dbReference>
<keyword evidence="3" id="KW-1185">Reference proteome</keyword>
<dbReference type="InterPro" id="IPR007110">
    <property type="entry name" value="Ig-like_dom"/>
</dbReference>